<evidence type="ECO:0000313" key="6">
    <source>
        <dbReference type="Proteomes" id="UP000029223"/>
    </source>
</evidence>
<evidence type="ECO:0000256" key="4">
    <source>
        <dbReference type="ARBA" id="ARBA00023159"/>
    </source>
</evidence>
<reference evidence="6" key="1">
    <citation type="submission" date="2014-09" db="EMBL/GenBank/DDBJ databases">
        <title>Vibrio variabilis JCM 19239. (C206) whole genome shotgun sequence.</title>
        <authorList>
            <person name="Sawabe T."/>
            <person name="Meirelles P."/>
            <person name="Nakanishi M."/>
            <person name="Sayaka M."/>
            <person name="Hattori M."/>
            <person name="Ohkuma M."/>
        </authorList>
    </citation>
    <scope>NUCLEOTIDE SEQUENCE [LARGE SCALE GENOMIC DNA]</scope>
    <source>
        <strain evidence="6">JCM 19239</strain>
    </source>
</reference>
<gene>
    <name evidence="5" type="ORF">JCM19239_6002</name>
</gene>
<dbReference type="PANTHER" id="PTHR34984">
    <property type="entry name" value="CARBON STORAGE REGULATOR"/>
    <property type="match status" value="1"/>
</dbReference>
<dbReference type="Gene3D" id="2.60.40.4380">
    <property type="entry name" value="Translational regulator CsrA"/>
    <property type="match status" value="1"/>
</dbReference>
<proteinExistence type="predicted"/>
<dbReference type="Proteomes" id="UP000029223">
    <property type="component" value="Unassembled WGS sequence"/>
</dbReference>
<organism evidence="5 6">
    <name type="scientific">Vibrio variabilis</name>
    <dbReference type="NCBI Taxonomy" id="990271"/>
    <lineage>
        <taxon>Bacteria</taxon>
        <taxon>Pseudomonadati</taxon>
        <taxon>Pseudomonadota</taxon>
        <taxon>Gammaproteobacteria</taxon>
        <taxon>Vibrionales</taxon>
        <taxon>Vibrionaceae</taxon>
        <taxon>Vibrio</taxon>
    </lineage>
</organism>
<dbReference type="PANTHER" id="PTHR34984:SF1">
    <property type="entry name" value="CARBON STORAGE REGULATOR"/>
    <property type="match status" value="1"/>
</dbReference>
<dbReference type="SUPFAM" id="SSF117130">
    <property type="entry name" value="CsrA-like"/>
    <property type="match status" value="1"/>
</dbReference>
<dbReference type="NCBIfam" id="TIGR00202">
    <property type="entry name" value="csrA"/>
    <property type="match status" value="1"/>
</dbReference>
<protein>
    <submittedName>
        <fullName evidence="5">Carbon storage regulator</fullName>
    </submittedName>
</protein>
<keyword evidence="6" id="KW-1185">Reference proteome</keyword>
<sequence length="64" mass="7106">MLILTRRVGETLMIGDEVTVTVLGVKAPSSHWCYAPKEVSVHREEIYMRIQAEKGNGNVASGNY</sequence>
<evidence type="ECO:0000256" key="1">
    <source>
        <dbReference type="ARBA" id="ARBA00022490"/>
    </source>
</evidence>
<name>A0ABQ0JN22_9VIBR</name>
<evidence type="ECO:0000256" key="2">
    <source>
        <dbReference type="ARBA" id="ARBA00022845"/>
    </source>
</evidence>
<evidence type="ECO:0000313" key="5">
    <source>
        <dbReference type="EMBL" id="GAL30148.1"/>
    </source>
</evidence>
<keyword evidence="1" id="KW-0963">Cytoplasm</keyword>
<comment type="caution">
    <text evidence="5">The sequence shown here is derived from an EMBL/GenBank/DDBJ whole genome shotgun (WGS) entry which is preliminary data.</text>
</comment>
<evidence type="ECO:0000256" key="3">
    <source>
        <dbReference type="ARBA" id="ARBA00022884"/>
    </source>
</evidence>
<accession>A0ABQ0JN22</accession>
<dbReference type="InterPro" id="IPR003751">
    <property type="entry name" value="CsrA"/>
</dbReference>
<dbReference type="NCBIfam" id="NF002469">
    <property type="entry name" value="PRK01712.1"/>
    <property type="match status" value="1"/>
</dbReference>
<dbReference type="EMBL" id="BBMS01000085">
    <property type="protein sequence ID" value="GAL30148.1"/>
    <property type="molecule type" value="Genomic_DNA"/>
</dbReference>
<dbReference type="Pfam" id="PF02599">
    <property type="entry name" value="CsrA"/>
    <property type="match status" value="1"/>
</dbReference>
<dbReference type="InterPro" id="IPR036107">
    <property type="entry name" value="CsrA_sf"/>
</dbReference>
<keyword evidence="2" id="KW-0810">Translation regulation</keyword>
<keyword evidence="4" id="KW-0010">Activator</keyword>
<keyword evidence="3" id="KW-0694">RNA-binding</keyword>